<accession>S4PJ30</accession>
<reference evidence="1" key="1">
    <citation type="journal article" date="2013" name="BMC Genomics">
        <title>Unscrambling butterfly oogenesis.</title>
        <authorList>
            <person name="Carter J.M."/>
            <person name="Baker S.C."/>
            <person name="Pink R."/>
            <person name="Carter D.R."/>
            <person name="Collins A."/>
            <person name="Tomlin J."/>
            <person name="Gibbs M."/>
            <person name="Breuker C.J."/>
        </authorList>
    </citation>
    <scope>NUCLEOTIDE SEQUENCE</scope>
    <source>
        <tissue evidence="1">Ovary</tissue>
    </source>
</reference>
<name>S4PJ30_9NEOP</name>
<feature type="non-terminal residue" evidence="1">
    <location>
        <position position="75"/>
    </location>
</feature>
<dbReference type="AlphaFoldDB" id="S4PJ30"/>
<dbReference type="EMBL" id="GAIX01002777">
    <property type="protein sequence ID" value="JAA89783.1"/>
    <property type="molecule type" value="Transcribed_RNA"/>
</dbReference>
<reference evidence="1" key="2">
    <citation type="submission" date="2013-05" db="EMBL/GenBank/DDBJ databases">
        <authorList>
            <person name="Carter J.-M."/>
            <person name="Baker S.C."/>
            <person name="Pink R."/>
            <person name="Carter D.R.F."/>
            <person name="Collins A."/>
            <person name="Tomlin J."/>
            <person name="Gibbs M."/>
            <person name="Breuker C.J."/>
        </authorList>
    </citation>
    <scope>NUCLEOTIDE SEQUENCE</scope>
    <source>
        <tissue evidence="1">Ovary</tissue>
    </source>
</reference>
<evidence type="ECO:0000313" key="1">
    <source>
        <dbReference type="EMBL" id="JAA89783.1"/>
    </source>
</evidence>
<sequence length="75" mass="8708">MPFQGEIQQLTGREEPAVSREFFDPFQEFSGTPIWDRRERFTLYIFTNNSLIVCFLPLPSLDLAHSRPACHCCLS</sequence>
<proteinExistence type="predicted"/>
<protein>
    <submittedName>
        <fullName evidence="1">Uncharacterized protein</fullName>
    </submittedName>
</protein>
<organism evidence="1">
    <name type="scientific">Pararge aegeria</name>
    <name type="common">speckled wood butterfly</name>
    <dbReference type="NCBI Taxonomy" id="116150"/>
    <lineage>
        <taxon>Eukaryota</taxon>
        <taxon>Metazoa</taxon>
        <taxon>Ecdysozoa</taxon>
        <taxon>Arthropoda</taxon>
        <taxon>Hexapoda</taxon>
        <taxon>Insecta</taxon>
        <taxon>Pterygota</taxon>
        <taxon>Neoptera</taxon>
        <taxon>Endopterygota</taxon>
        <taxon>Lepidoptera</taxon>
        <taxon>Glossata</taxon>
        <taxon>Ditrysia</taxon>
        <taxon>Papilionoidea</taxon>
        <taxon>Nymphalidae</taxon>
        <taxon>Satyrinae</taxon>
        <taxon>Satyrini</taxon>
        <taxon>Parargina</taxon>
        <taxon>Pararge</taxon>
    </lineage>
</organism>